<dbReference type="Proteomes" id="UP000003460">
    <property type="component" value="Unassembled WGS sequence"/>
</dbReference>
<reference evidence="1" key="1">
    <citation type="submission" date="2009-09" db="EMBL/GenBank/DDBJ databases">
        <authorList>
            <person name="Weinstock G."/>
            <person name="Sodergren E."/>
            <person name="Clifton S."/>
            <person name="Fulton L."/>
            <person name="Fulton B."/>
            <person name="Courtney L."/>
            <person name="Fronick C."/>
            <person name="Harrison M."/>
            <person name="Strong C."/>
            <person name="Farmer C."/>
            <person name="Delahaunty K."/>
            <person name="Markovic C."/>
            <person name="Hall O."/>
            <person name="Minx P."/>
            <person name="Tomlinson C."/>
            <person name="Mitreva M."/>
            <person name="Nelson J."/>
            <person name="Hou S."/>
            <person name="Wollam A."/>
            <person name="Pepin K.H."/>
            <person name="Johnson M."/>
            <person name="Bhonagiri V."/>
            <person name="Nash W.E."/>
            <person name="Warren W."/>
            <person name="Chinwalla A."/>
            <person name="Mardis E.R."/>
            <person name="Wilson R.K."/>
        </authorList>
    </citation>
    <scope>NUCLEOTIDE SEQUENCE [LARGE SCALE GENOMIC DNA]</scope>
    <source>
        <strain evidence="1">ATCC 51259</strain>
    </source>
</reference>
<dbReference type="EMBL" id="ACIJ02000018">
    <property type="protein sequence ID" value="EEX71922.1"/>
    <property type="molecule type" value="Genomic_DNA"/>
</dbReference>
<keyword evidence="2" id="KW-1185">Reference proteome</keyword>
<dbReference type="STRING" id="626522.GCWU000325_01465"/>
<dbReference type="AlphaFoldDB" id="C9LGW4"/>
<sequence>MCRLKIRPQRAEMEKIFPKLRPNAATKPFLPPKTAPPLPRIKMPYIYNV</sequence>
<evidence type="ECO:0000313" key="1">
    <source>
        <dbReference type="EMBL" id="EEX71922.1"/>
    </source>
</evidence>
<proteinExistence type="predicted"/>
<name>C9LGW4_9BACT</name>
<protein>
    <submittedName>
        <fullName evidence="1">Uncharacterized protein</fullName>
    </submittedName>
</protein>
<dbReference type="HOGENOM" id="CLU_3139298_0_0_10"/>
<evidence type="ECO:0000313" key="2">
    <source>
        <dbReference type="Proteomes" id="UP000003460"/>
    </source>
</evidence>
<gene>
    <name evidence="1" type="ORF">GCWU000325_01465</name>
</gene>
<organism evidence="1 2">
    <name type="scientific">Alloprevotella tannerae ATCC 51259</name>
    <dbReference type="NCBI Taxonomy" id="626522"/>
    <lineage>
        <taxon>Bacteria</taxon>
        <taxon>Pseudomonadati</taxon>
        <taxon>Bacteroidota</taxon>
        <taxon>Bacteroidia</taxon>
        <taxon>Bacteroidales</taxon>
        <taxon>Prevotellaceae</taxon>
        <taxon>Alloprevotella</taxon>
    </lineage>
</organism>
<accession>C9LGW4</accession>
<comment type="caution">
    <text evidence="1">The sequence shown here is derived from an EMBL/GenBank/DDBJ whole genome shotgun (WGS) entry which is preliminary data.</text>
</comment>